<dbReference type="EMBL" id="KN847337">
    <property type="protein sequence ID" value="KIW40936.1"/>
    <property type="molecule type" value="Genomic_DNA"/>
</dbReference>
<gene>
    <name evidence="1" type="ORF">PV06_06540</name>
</gene>
<proteinExistence type="predicted"/>
<dbReference type="AlphaFoldDB" id="A0A0D2ALT2"/>
<evidence type="ECO:0000313" key="2">
    <source>
        <dbReference type="Proteomes" id="UP000053342"/>
    </source>
</evidence>
<dbReference type="Proteomes" id="UP000053342">
    <property type="component" value="Unassembled WGS sequence"/>
</dbReference>
<dbReference type="STRING" id="215243.A0A0D2ALT2"/>
<keyword evidence="2" id="KW-1185">Reference proteome</keyword>
<sequence>MALACLGSRLKMLDLLDQARSLHIQLLHSFSKSLLELSAHDVMESLVTAVLLGLYELVTAGSTNPSDHDAHSRGVTAILCATQSPLELVRGKGLFQLAHSLWRKGPNHIVELSLLPSVQTTKDTNRPMLREDEVQLPDAFQESSGAGSEFNHTGLYLLLKKAEILLLSQHALSEDINDLLCEAYSWDRDLARWPATRSYEPAEVSKTESQTQSRRPPWWPPKADTYFDLYVAAAWNTYRKNRLLLLNVIVQCLERLQEKDAHGRKQAEAAGLAKDVLASIPFHLTYASGSLRQVSSLNVGGIAVGKTIGGMLLMHPLYVASNLPIVPAQLRAHMRECLAWIGGHMGIGQASVFSKTSITFPAESIIHGYVLLWAGMLVRPENQQTP</sequence>
<dbReference type="GeneID" id="27358614"/>
<dbReference type="OrthoDB" id="4160106at2759"/>
<accession>A0A0D2ALT2</accession>
<evidence type="ECO:0000313" key="1">
    <source>
        <dbReference type="EMBL" id="KIW40936.1"/>
    </source>
</evidence>
<evidence type="ECO:0008006" key="3">
    <source>
        <dbReference type="Google" id="ProtNLM"/>
    </source>
</evidence>
<dbReference type="HOGENOM" id="CLU_013866_1_1_1"/>
<dbReference type="RefSeq" id="XP_016261152.1">
    <property type="nucleotide sequence ID" value="XM_016407672.1"/>
</dbReference>
<organism evidence="1 2">
    <name type="scientific">Exophiala oligosperma</name>
    <dbReference type="NCBI Taxonomy" id="215243"/>
    <lineage>
        <taxon>Eukaryota</taxon>
        <taxon>Fungi</taxon>
        <taxon>Dikarya</taxon>
        <taxon>Ascomycota</taxon>
        <taxon>Pezizomycotina</taxon>
        <taxon>Eurotiomycetes</taxon>
        <taxon>Chaetothyriomycetidae</taxon>
        <taxon>Chaetothyriales</taxon>
        <taxon>Herpotrichiellaceae</taxon>
        <taxon>Exophiala</taxon>
    </lineage>
</organism>
<protein>
    <recommendedName>
        <fullName evidence="3">Transcription factor domain-containing protein</fullName>
    </recommendedName>
</protein>
<reference evidence="1 2" key="1">
    <citation type="submission" date="2015-01" db="EMBL/GenBank/DDBJ databases">
        <title>The Genome Sequence of Exophiala oligosperma CBS72588.</title>
        <authorList>
            <consortium name="The Broad Institute Genomics Platform"/>
            <person name="Cuomo C."/>
            <person name="de Hoog S."/>
            <person name="Gorbushina A."/>
            <person name="Stielow B."/>
            <person name="Teixiera M."/>
            <person name="Abouelleil A."/>
            <person name="Chapman S.B."/>
            <person name="Priest M."/>
            <person name="Young S.K."/>
            <person name="Wortman J."/>
            <person name="Nusbaum C."/>
            <person name="Birren B."/>
        </authorList>
    </citation>
    <scope>NUCLEOTIDE SEQUENCE [LARGE SCALE GENOMIC DNA]</scope>
    <source>
        <strain evidence="1 2">CBS 72588</strain>
    </source>
</reference>
<dbReference type="InterPro" id="IPR053175">
    <property type="entry name" value="DHMBA_Reg_Transcription_Factor"/>
</dbReference>
<dbReference type="VEuPathDB" id="FungiDB:PV06_06540"/>
<name>A0A0D2ALT2_9EURO</name>
<dbReference type="PANTHER" id="PTHR38791">
    <property type="entry name" value="ZN(II)2CYS6 TRANSCRIPTION FACTOR (EUROFUNG)-RELATED-RELATED"/>
    <property type="match status" value="1"/>
</dbReference>
<dbReference type="PANTHER" id="PTHR38791:SF5">
    <property type="entry name" value="TRANSCRIPTION FACTOR DBAG-RELATED"/>
    <property type="match status" value="1"/>
</dbReference>